<dbReference type="OrthoDB" id="3255572at2759"/>
<reference evidence="2" key="2">
    <citation type="submission" date="2015-01" db="EMBL/GenBank/DDBJ databases">
        <title>Evolutionary Origins and Diversification of the Mycorrhizal Mutualists.</title>
        <authorList>
            <consortium name="DOE Joint Genome Institute"/>
            <consortium name="Mycorrhizal Genomics Consortium"/>
            <person name="Kohler A."/>
            <person name="Kuo A."/>
            <person name="Nagy L.G."/>
            <person name="Floudas D."/>
            <person name="Copeland A."/>
            <person name="Barry K.W."/>
            <person name="Cichocki N."/>
            <person name="Veneault-Fourrey C."/>
            <person name="LaButti K."/>
            <person name="Lindquist E.A."/>
            <person name="Lipzen A."/>
            <person name="Lundell T."/>
            <person name="Morin E."/>
            <person name="Murat C."/>
            <person name="Riley R."/>
            <person name="Ohm R."/>
            <person name="Sun H."/>
            <person name="Tunlid A."/>
            <person name="Henrissat B."/>
            <person name="Grigoriev I.V."/>
            <person name="Hibbett D.S."/>
            <person name="Martin F."/>
        </authorList>
    </citation>
    <scope>NUCLEOTIDE SEQUENCE [LARGE SCALE GENOMIC DNA]</scope>
    <source>
        <strain evidence="2">Marx 270</strain>
    </source>
</reference>
<dbReference type="EMBL" id="KN831946">
    <property type="protein sequence ID" value="KIO13419.1"/>
    <property type="molecule type" value="Genomic_DNA"/>
</dbReference>
<name>A0A0C3PWV6_PISTI</name>
<accession>A0A0C3PWV6</accession>
<evidence type="ECO:0000313" key="1">
    <source>
        <dbReference type="EMBL" id="KIO13419.1"/>
    </source>
</evidence>
<proteinExistence type="predicted"/>
<gene>
    <name evidence="1" type="ORF">M404DRAFT_952179</name>
</gene>
<protein>
    <submittedName>
        <fullName evidence="1">Uncharacterized protein</fullName>
    </submittedName>
</protein>
<dbReference type="HOGENOM" id="CLU_2694631_0_0_1"/>
<feature type="non-terminal residue" evidence="1">
    <location>
        <position position="1"/>
    </location>
</feature>
<dbReference type="AlphaFoldDB" id="A0A0C3PWV6"/>
<sequence>SEFVVVDETSKNERTIAQHYGKAACSHRAQLKNVFVRDDTYKHTMCCNDSGWVHCSAFHCRRSGMCLLCHPVST</sequence>
<dbReference type="Proteomes" id="UP000054217">
    <property type="component" value="Unassembled WGS sequence"/>
</dbReference>
<dbReference type="InParanoid" id="A0A0C3PWV6"/>
<keyword evidence="2" id="KW-1185">Reference proteome</keyword>
<organism evidence="1 2">
    <name type="scientific">Pisolithus tinctorius Marx 270</name>
    <dbReference type="NCBI Taxonomy" id="870435"/>
    <lineage>
        <taxon>Eukaryota</taxon>
        <taxon>Fungi</taxon>
        <taxon>Dikarya</taxon>
        <taxon>Basidiomycota</taxon>
        <taxon>Agaricomycotina</taxon>
        <taxon>Agaricomycetes</taxon>
        <taxon>Agaricomycetidae</taxon>
        <taxon>Boletales</taxon>
        <taxon>Sclerodermatineae</taxon>
        <taxon>Pisolithaceae</taxon>
        <taxon>Pisolithus</taxon>
    </lineage>
</organism>
<evidence type="ECO:0000313" key="2">
    <source>
        <dbReference type="Proteomes" id="UP000054217"/>
    </source>
</evidence>
<reference evidence="1 2" key="1">
    <citation type="submission" date="2014-04" db="EMBL/GenBank/DDBJ databases">
        <authorList>
            <consortium name="DOE Joint Genome Institute"/>
            <person name="Kuo A."/>
            <person name="Kohler A."/>
            <person name="Costa M.D."/>
            <person name="Nagy L.G."/>
            <person name="Floudas D."/>
            <person name="Copeland A."/>
            <person name="Barry K.W."/>
            <person name="Cichocki N."/>
            <person name="Veneault-Fourrey C."/>
            <person name="LaButti K."/>
            <person name="Lindquist E.A."/>
            <person name="Lipzen A."/>
            <person name="Lundell T."/>
            <person name="Morin E."/>
            <person name="Murat C."/>
            <person name="Sun H."/>
            <person name="Tunlid A."/>
            <person name="Henrissat B."/>
            <person name="Grigoriev I.V."/>
            <person name="Hibbett D.S."/>
            <person name="Martin F."/>
            <person name="Nordberg H.P."/>
            <person name="Cantor M.N."/>
            <person name="Hua S.X."/>
        </authorList>
    </citation>
    <scope>NUCLEOTIDE SEQUENCE [LARGE SCALE GENOMIC DNA]</scope>
    <source>
        <strain evidence="1 2">Marx 270</strain>
    </source>
</reference>